<name>A0ABV9YJR6_9PSEU</name>
<feature type="transmembrane region" description="Helical" evidence="1">
    <location>
        <begin position="74"/>
        <end position="93"/>
    </location>
</feature>
<feature type="transmembrane region" description="Helical" evidence="1">
    <location>
        <begin position="150"/>
        <end position="173"/>
    </location>
</feature>
<keyword evidence="1" id="KW-0472">Membrane</keyword>
<keyword evidence="3" id="KW-1185">Reference proteome</keyword>
<keyword evidence="1" id="KW-1133">Transmembrane helix</keyword>
<evidence type="ECO:0000313" key="2">
    <source>
        <dbReference type="EMBL" id="MFC5062334.1"/>
    </source>
</evidence>
<gene>
    <name evidence="2" type="ORF">ACFPBZ_08970</name>
</gene>
<proteinExistence type="predicted"/>
<keyword evidence="1" id="KW-0812">Transmembrane</keyword>
<comment type="caution">
    <text evidence="2">The sequence shown here is derived from an EMBL/GenBank/DDBJ whole genome shotgun (WGS) entry which is preliminary data.</text>
</comment>
<feature type="transmembrane region" description="Helical" evidence="1">
    <location>
        <begin position="179"/>
        <end position="203"/>
    </location>
</feature>
<feature type="transmembrane region" description="Helical" evidence="1">
    <location>
        <begin position="49"/>
        <end position="67"/>
    </location>
</feature>
<protein>
    <submittedName>
        <fullName evidence="2">VC0807 family protein</fullName>
    </submittedName>
</protein>
<organism evidence="2 3">
    <name type="scientific">Actinomycetospora atypica</name>
    <dbReference type="NCBI Taxonomy" id="1290095"/>
    <lineage>
        <taxon>Bacteria</taxon>
        <taxon>Bacillati</taxon>
        <taxon>Actinomycetota</taxon>
        <taxon>Actinomycetes</taxon>
        <taxon>Pseudonocardiales</taxon>
        <taxon>Pseudonocardiaceae</taxon>
        <taxon>Actinomycetospora</taxon>
    </lineage>
</organism>
<evidence type="ECO:0000256" key="1">
    <source>
        <dbReference type="SAM" id="Phobius"/>
    </source>
</evidence>
<sequence>MSTTTTAVPTTTPVARSSAISTLRGVAADVALPMGTYYGLHALGLSDQTALLAATVAAGARVALVAVRSRRLSGFAALVLGVYAVGLVLSFVSGDPRFMLLKDSAGTAVVGLGFLVSLLGRVPMALTAIESARPEIGRLYRENPRARRTIRGITVLWGLGLLAEAALRVPLVYALPVSVAVGISHAMMLVVSLGLGAVTALWIRASRRRAPAQA</sequence>
<dbReference type="EMBL" id="JBHSIV010000007">
    <property type="protein sequence ID" value="MFC5062334.1"/>
    <property type="molecule type" value="Genomic_DNA"/>
</dbReference>
<evidence type="ECO:0000313" key="3">
    <source>
        <dbReference type="Proteomes" id="UP001595947"/>
    </source>
</evidence>
<reference evidence="3" key="1">
    <citation type="journal article" date="2019" name="Int. J. Syst. Evol. Microbiol.">
        <title>The Global Catalogue of Microorganisms (GCM) 10K type strain sequencing project: providing services to taxonomists for standard genome sequencing and annotation.</title>
        <authorList>
            <consortium name="The Broad Institute Genomics Platform"/>
            <consortium name="The Broad Institute Genome Sequencing Center for Infectious Disease"/>
            <person name="Wu L."/>
            <person name="Ma J."/>
        </authorList>
    </citation>
    <scope>NUCLEOTIDE SEQUENCE [LARGE SCALE GENOMIC DNA]</scope>
    <source>
        <strain evidence="3">CGMCC 4.7093</strain>
    </source>
</reference>
<feature type="transmembrane region" description="Helical" evidence="1">
    <location>
        <begin position="105"/>
        <end position="129"/>
    </location>
</feature>
<dbReference type="NCBIfam" id="NF041646">
    <property type="entry name" value="VC0807_fam"/>
    <property type="match status" value="1"/>
</dbReference>
<dbReference type="Proteomes" id="UP001595947">
    <property type="component" value="Unassembled WGS sequence"/>
</dbReference>
<accession>A0ABV9YJR6</accession>
<dbReference type="RefSeq" id="WP_378035685.1">
    <property type="nucleotide sequence ID" value="NZ_JBHSIV010000007.1"/>
</dbReference>